<evidence type="ECO:0000313" key="1">
    <source>
        <dbReference type="EMBL" id="KAJ9482730.1"/>
    </source>
</evidence>
<comment type="caution">
    <text evidence="1">The sequence shown here is derived from an EMBL/GenBank/DDBJ whole genome shotgun (WGS) entry which is preliminary data.</text>
</comment>
<dbReference type="Proteomes" id="UP001227192">
    <property type="component" value="Unassembled WGS sequence"/>
</dbReference>
<reference evidence="1" key="2">
    <citation type="journal article" date="2016" name="Fungal Biol.">
        <title>Ochratoxin A production by Penicillium thymicola.</title>
        <authorList>
            <person name="Nguyen H.D.T."/>
            <person name="McMullin D.R."/>
            <person name="Ponomareva E."/>
            <person name="Riley R."/>
            <person name="Pomraning K.R."/>
            <person name="Baker S.E."/>
            <person name="Seifert K.A."/>
        </authorList>
    </citation>
    <scope>NUCLEOTIDE SEQUENCE</scope>
    <source>
        <strain evidence="1">DAOM 180753</strain>
    </source>
</reference>
<organism evidence="1 2">
    <name type="scientific">Penicillium thymicola</name>
    <dbReference type="NCBI Taxonomy" id="293382"/>
    <lineage>
        <taxon>Eukaryota</taxon>
        <taxon>Fungi</taxon>
        <taxon>Dikarya</taxon>
        <taxon>Ascomycota</taxon>
        <taxon>Pezizomycotina</taxon>
        <taxon>Eurotiomycetes</taxon>
        <taxon>Eurotiomycetidae</taxon>
        <taxon>Eurotiales</taxon>
        <taxon>Aspergillaceae</taxon>
        <taxon>Penicillium</taxon>
    </lineage>
</organism>
<protein>
    <submittedName>
        <fullName evidence="1">Uncharacterized protein</fullName>
    </submittedName>
</protein>
<accession>A0AAI9X3P8</accession>
<sequence>MSHLKKADSASKMTEPQFLYLRVLWPESKKANKFPKPHKTIKPRIDKVIADFPEFDAHLDHLKLPEKKYADRKMGAFQLVMQSQRNIATDRKPTGLQSDSVAIRRSARIAGPAWPQFRFNLNSIHFKGPYTYTVNPILYV</sequence>
<proteinExistence type="predicted"/>
<gene>
    <name evidence="1" type="ORF">VN97_g10690</name>
</gene>
<keyword evidence="2" id="KW-1185">Reference proteome</keyword>
<dbReference type="EMBL" id="LACB01000516">
    <property type="protein sequence ID" value="KAJ9482730.1"/>
    <property type="molecule type" value="Genomic_DNA"/>
</dbReference>
<dbReference type="AlphaFoldDB" id="A0AAI9X3P8"/>
<evidence type="ECO:0000313" key="2">
    <source>
        <dbReference type="Proteomes" id="UP001227192"/>
    </source>
</evidence>
<name>A0AAI9X3P8_PENTH</name>
<reference evidence="1" key="1">
    <citation type="submission" date="2015-06" db="EMBL/GenBank/DDBJ databases">
        <authorList>
            <person name="Nguyen H."/>
        </authorList>
    </citation>
    <scope>NUCLEOTIDE SEQUENCE</scope>
    <source>
        <strain evidence="1">DAOM 180753</strain>
    </source>
</reference>